<protein>
    <submittedName>
        <fullName evidence="1">Uncharacterized protein</fullName>
    </submittedName>
</protein>
<reference evidence="1" key="1">
    <citation type="submission" date="2022-04" db="EMBL/GenBank/DDBJ databases">
        <title>A functionally conserved STORR gene fusion in Papaver species that diverged 16.8 million years ago.</title>
        <authorList>
            <person name="Catania T."/>
        </authorList>
    </citation>
    <scope>NUCLEOTIDE SEQUENCE</scope>
    <source>
        <strain evidence="1">S-188037</strain>
    </source>
</reference>
<name>A0AAD4T4U9_9MAGN</name>
<gene>
    <name evidence="1" type="ORF">MKW98_027984</name>
</gene>
<dbReference type="AlphaFoldDB" id="A0AAD4T4U9"/>
<evidence type="ECO:0000313" key="1">
    <source>
        <dbReference type="EMBL" id="KAI3937642.1"/>
    </source>
</evidence>
<dbReference type="EMBL" id="JAJJMB010005688">
    <property type="protein sequence ID" value="KAI3937642.1"/>
    <property type="molecule type" value="Genomic_DNA"/>
</dbReference>
<keyword evidence="2" id="KW-1185">Reference proteome</keyword>
<dbReference type="Proteomes" id="UP001202328">
    <property type="component" value="Unassembled WGS sequence"/>
</dbReference>
<organism evidence="1 2">
    <name type="scientific">Papaver atlanticum</name>
    <dbReference type="NCBI Taxonomy" id="357466"/>
    <lineage>
        <taxon>Eukaryota</taxon>
        <taxon>Viridiplantae</taxon>
        <taxon>Streptophyta</taxon>
        <taxon>Embryophyta</taxon>
        <taxon>Tracheophyta</taxon>
        <taxon>Spermatophyta</taxon>
        <taxon>Magnoliopsida</taxon>
        <taxon>Ranunculales</taxon>
        <taxon>Papaveraceae</taxon>
        <taxon>Papaveroideae</taxon>
        <taxon>Papaver</taxon>
    </lineage>
</organism>
<sequence length="95" mass="11163">MITAFCEEPSYGNNLFEKEAFLFGQTNPLYSYIDAYGVTCFDISEMKRFKGTALFSMSKPSCSGCFVWFKHVFHFYYSSKVYYYHNFPVLYLLPS</sequence>
<proteinExistence type="predicted"/>
<accession>A0AAD4T4U9</accession>
<evidence type="ECO:0000313" key="2">
    <source>
        <dbReference type="Proteomes" id="UP001202328"/>
    </source>
</evidence>
<comment type="caution">
    <text evidence="1">The sequence shown here is derived from an EMBL/GenBank/DDBJ whole genome shotgun (WGS) entry which is preliminary data.</text>
</comment>